<keyword evidence="3" id="KW-1185">Reference proteome</keyword>
<dbReference type="EMBL" id="CM029051">
    <property type="protein sequence ID" value="KAG2560755.1"/>
    <property type="molecule type" value="Genomic_DNA"/>
</dbReference>
<organism evidence="2 3">
    <name type="scientific">Panicum virgatum</name>
    <name type="common">Blackwell switchgrass</name>
    <dbReference type="NCBI Taxonomy" id="38727"/>
    <lineage>
        <taxon>Eukaryota</taxon>
        <taxon>Viridiplantae</taxon>
        <taxon>Streptophyta</taxon>
        <taxon>Embryophyta</taxon>
        <taxon>Tracheophyta</taxon>
        <taxon>Spermatophyta</taxon>
        <taxon>Magnoliopsida</taxon>
        <taxon>Liliopsida</taxon>
        <taxon>Poales</taxon>
        <taxon>Poaceae</taxon>
        <taxon>PACMAD clade</taxon>
        <taxon>Panicoideae</taxon>
        <taxon>Panicodae</taxon>
        <taxon>Paniceae</taxon>
        <taxon>Panicinae</taxon>
        <taxon>Panicum</taxon>
        <taxon>Panicum sect. Hiantes</taxon>
    </lineage>
</organism>
<evidence type="ECO:0000313" key="3">
    <source>
        <dbReference type="Proteomes" id="UP000823388"/>
    </source>
</evidence>
<gene>
    <name evidence="2" type="ORF">PVAP13_8KG084368</name>
</gene>
<sequence length="205" mass="21850">MRGARESGRGPLGAHPRSQSTGHGADRRGLAMRLRLPRHVAQESQGCRRAPQKARWPHSRRLVDRVAWSCSCAVGAAWRAGMAALASSSWCPEAAVAPSGPREGAMWPHSPPGGRVCPGAAAARCQGCAEAGRVAALATWSCCPGLGAVAAPSWPCSPPEGSRGVAHMRRRQLFKKADGVDHPYGLGHLAEWMDWIGFFFQSKLD</sequence>
<protein>
    <submittedName>
        <fullName evidence="2">Uncharacterized protein</fullName>
    </submittedName>
</protein>
<name>A0A8T0PI37_PANVG</name>
<dbReference type="Proteomes" id="UP000823388">
    <property type="component" value="Chromosome 8K"/>
</dbReference>
<comment type="caution">
    <text evidence="2">The sequence shown here is derived from an EMBL/GenBank/DDBJ whole genome shotgun (WGS) entry which is preliminary data.</text>
</comment>
<evidence type="ECO:0000313" key="2">
    <source>
        <dbReference type="EMBL" id="KAG2560755.1"/>
    </source>
</evidence>
<accession>A0A8T0PI37</accession>
<proteinExistence type="predicted"/>
<feature type="region of interest" description="Disordered" evidence="1">
    <location>
        <begin position="1"/>
        <end position="28"/>
    </location>
</feature>
<evidence type="ECO:0000256" key="1">
    <source>
        <dbReference type="SAM" id="MobiDB-lite"/>
    </source>
</evidence>
<reference evidence="2" key="1">
    <citation type="submission" date="2020-05" db="EMBL/GenBank/DDBJ databases">
        <title>WGS assembly of Panicum virgatum.</title>
        <authorList>
            <person name="Lovell J.T."/>
            <person name="Jenkins J."/>
            <person name="Shu S."/>
            <person name="Juenger T.E."/>
            <person name="Schmutz J."/>
        </authorList>
    </citation>
    <scope>NUCLEOTIDE SEQUENCE</scope>
    <source>
        <strain evidence="2">AP13</strain>
    </source>
</reference>
<dbReference type="AlphaFoldDB" id="A0A8T0PI37"/>